<dbReference type="EMBL" id="FN648663">
    <property type="protein sequence ID" value="CBJ48723.1"/>
    <property type="molecule type" value="Genomic_DNA"/>
</dbReference>
<sequence>MCVFRRRFLIGRHCTVTVSYPQPPLSGGQEDDSPQTSGSLGTLTHELEVTVKYVRREIRDLTDRDRETFFNAVSVLQRVPSAVGREIYGDKYYSKGYFNRLHIFYGGHRDCDH</sequence>
<keyword evidence="3" id="KW-1185">Reference proteome</keyword>
<dbReference type="Gene3D" id="1.10.1280.10">
    <property type="entry name" value="Di-copper center containing domain from catechol oxidase"/>
    <property type="match status" value="1"/>
</dbReference>
<dbReference type="Proteomes" id="UP000002630">
    <property type="component" value="Linkage Group LG18"/>
</dbReference>
<dbReference type="InterPro" id="IPR008922">
    <property type="entry name" value="Di-copper_centre_dom_sf"/>
</dbReference>
<feature type="region of interest" description="Disordered" evidence="1">
    <location>
        <begin position="21"/>
        <end position="42"/>
    </location>
</feature>
<dbReference type="OrthoDB" id="6132182at2759"/>
<name>D7G1Z7_ECTSI</name>
<accession>D7G1Z7</accession>
<dbReference type="AlphaFoldDB" id="D7G1Z7"/>
<evidence type="ECO:0000313" key="3">
    <source>
        <dbReference type="Proteomes" id="UP000002630"/>
    </source>
</evidence>
<organism evidence="2 3">
    <name type="scientific">Ectocarpus siliculosus</name>
    <name type="common">Brown alga</name>
    <name type="synonym">Conferva siliculosa</name>
    <dbReference type="NCBI Taxonomy" id="2880"/>
    <lineage>
        <taxon>Eukaryota</taxon>
        <taxon>Sar</taxon>
        <taxon>Stramenopiles</taxon>
        <taxon>Ochrophyta</taxon>
        <taxon>PX clade</taxon>
        <taxon>Phaeophyceae</taxon>
        <taxon>Ectocarpales</taxon>
        <taxon>Ectocarpaceae</taxon>
        <taxon>Ectocarpus</taxon>
    </lineage>
</organism>
<reference evidence="2 3" key="1">
    <citation type="journal article" date="2010" name="Nature">
        <title>The Ectocarpus genome and the independent evolution of multicellularity in brown algae.</title>
        <authorList>
            <person name="Cock J.M."/>
            <person name="Sterck L."/>
            <person name="Rouze P."/>
            <person name="Scornet D."/>
            <person name="Allen A.E."/>
            <person name="Amoutzias G."/>
            <person name="Anthouard V."/>
            <person name="Artiguenave F."/>
            <person name="Aury J.M."/>
            <person name="Badger J.H."/>
            <person name="Beszteri B."/>
            <person name="Billiau K."/>
            <person name="Bonnet E."/>
            <person name="Bothwell J.H."/>
            <person name="Bowler C."/>
            <person name="Boyen C."/>
            <person name="Brownlee C."/>
            <person name="Carrano C.J."/>
            <person name="Charrier B."/>
            <person name="Cho G.Y."/>
            <person name="Coelho S.M."/>
            <person name="Collen J."/>
            <person name="Corre E."/>
            <person name="Da Silva C."/>
            <person name="Delage L."/>
            <person name="Delaroque N."/>
            <person name="Dittami S.M."/>
            <person name="Doulbeau S."/>
            <person name="Elias M."/>
            <person name="Farnham G."/>
            <person name="Gachon C.M."/>
            <person name="Gschloessl B."/>
            <person name="Heesch S."/>
            <person name="Jabbari K."/>
            <person name="Jubin C."/>
            <person name="Kawai H."/>
            <person name="Kimura K."/>
            <person name="Kloareg B."/>
            <person name="Kupper F.C."/>
            <person name="Lang D."/>
            <person name="Le Bail A."/>
            <person name="Leblanc C."/>
            <person name="Lerouge P."/>
            <person name="Lohr M."/>
            <person name="Lopez P.J."/>
            <person name="Martens C."/>
            <person name="Maumus F."/>
            <person name="Michel G."/>
            <person name="Miranda-Saavedra D."/>
            <person name="Morales J."/>
            <person name="Moreau H."/>
            <person name="Motomura T."/>
            <person name="Nagasato C."/>
            <person name="Napoli C.A."/>
            <person name="Nelson D.R."/>
            <person name="Nyvall-Collen P."/>
            <person name="Peters A.F."/>
            <person name="Pommier C."/>
            <person name="Potin P."/>
            <person name="Poulain J."/>
            <person name="Quesneville H."/>
            <person name="Read B."/>
            <person name="Rensing S.A."/>
            <person name="Ritter A."/>
            <person name="Rousvoal S."/>
            <person name="Samanta M."/>
            <person name="Samson G."/>
            <person name="Schroeder D.C."/>
            <person name="Segurens B."/>
            <person name="Strittmatter M."/>
            <person name="Tonon T."/>
            <person name="Tregear J.W."/>
            <person name="Valentin K."/>
            <person name="von Dassow P."/>
            <person name="Yamagishi T."/>
            <person name="Van de Peer Y."/>
            <person name="Wincker P."/>
        </authorList>
    </citation>
    <scope>NUCLEOTIDE SEQUENCE [LARGE SCALE GENOMIC DNA]</scope>
    <source>
        <strain evidence="3">Ec32 / CCAP1310/4</strain>
    </source>
</reference>
<dbReference type="EMBL" id="FN649743">
    <property type="protein sequence ID" value="CBJ48723.1"/>
    <property type="molecule type" value="Genomic_DNA"/>
</dbReference>
<dbReference type="InParanoid" id="D7G1Z7"/>
<proteinExistence type="predicted"/>
<evidence type="ECO:0000256" key="1">
    <source>
        <dbReference type="SAM" id="MobiDB-lite"/>
    </source>
</evidence>
<protein>
    <submittedName>
        <fullName evidence="2">Uncharacterized protein</fullName>
    </submittedName>
</protein>
<gene>
    <name evidence="2" type="ORF">Esi_0046_0118</name>
</gene>
<evidence type="ECO:0000313" key="2">
    <source>
        <dbReference type="EMBL" id="CBJ48723.1"/>
    </source>
</evidence>
<dbReference type="SUPFAM" id="SSF48056">
    <property type="entry name" value="Di-copper centre-containing domain"/>
    <property type="match status" value="1"/>
</dbReference>